<feature type="compositionally biased region" description="Low complexity" evidence="1">
    <location>
        <begin position="51"/>
        <end position="60"/>
    </location>
</feature>
<accession>A0A150GPN2</accession>
<dbReference type="EMBL" id="LSYV01000012">
    <property type="protein sequence ID" value="KXZ51692.1"/>
    <property type="molecule type" value="Genomic_DNA"/>
</dbReference>
<dbReference type="STRING" id="33097.A0A150GPN2"/>
<evidence type="ECO:0000313" key="2">
    <source>
        <dbReference type="EMBL" id="KXZ51692.1"/>
    </source>
</evidence>
<keyword evidence="3" id="KW-1185">Reference proteome</keyword>
<feature type="compositionally biased region" description="Low complexity" evidence="1">
    <location>
        <begin position="338"/>
        <end position="360"/>
    </location>
</feature>
<evidence type="ECO:0000256" key="1">
    <source>
        <dbReference type="SAM" id="MobiDB-lite"/>
    </source>
</evidence>
<feature type="region of interest" description="Disordered" evidence="1">
    <location>
        <begin position="251"/>
        <end position="413"/>
    </location>
</feature>
<feature type="region of interest" description="Disordered" evidence="1">
    <location>
        <begin position="426"/>
        <end position="526"/>
    </location>
</feature>
<proteinExistence type="predicted"/>
<reference evidence="3" key="1">
    <citation type="journal article" date="2016" name="Nat. Commun.">
        <title>The Gonium pectorale genome demonstrates co-option of cell cycle regulation during the evolution of multicellularity.</title>
        <authorList>
            <person name="Hanschen E.R."/>
            <person name="Marriage T.N."/>
            <person name="Ferris P.J."/>
            <person name="Hamaji T."/>
            <person name="Toyoda A."/>
            <person name="Fujiyama A."/>
            <person name="Neme R."/>
            <person name="Noguchi H."/>
            <person name="Minakuchi Y."/>
            <person name="Suzuki M."/>
            <person name="Kawai-Toyooka H."/>
            <person name="Smith D.R."/>
            <person name="Sparks H."/>
            <person name="Anderson J."/>
            <person name="Bakaric R."/>
            <person name="Luria V."/>
            <person name="Karger A."/>
            <person name="Kirschner M.W."/>
            <person name="Durand P.M."/>
            <person name="Michod R.E."/>
            <person name="Nozaki H."/>
            <person name="Olson B.J."/>
        </authorList>
    </citation>
    <scope>NUCLEOTIDE SEQUENCE [LARGE SCALE GENOMIC DNA]</scope>
    <source>
        <strain evidence="3">NIES-2863</strain>
    </source>
</reference>
<feature type="compositionally biased region" description="Gly residues" evidence="1">
    <location>
        <begin position="445"/>
        <end position="458"/>
    </location>
</feature>
<feature type="region of interest" description="Disordered" evidence="1">
    <location>
        <begin position="1"/>
        <end position="60"/>
    </location>
</feature>
<sequence>MNATGLGQRSQAAVPTAAGAGPAAGEVAEASEGDEIESASAGNGPKPQQGPDPDALDALDPLNADLDVDLESNGLLLQMLQRPQQRTAGVAAGGVVKRLARVPSGTRLARAGVVLTGRLTSAALGSIGLAGPKKVAAAQAVRAAQRRVLARAASNHSPGEAAEASAEAVNAAGAVPAADVEEAAAAEGVEPAVAAPGEVGAAIVLGAATAAGGEPNVRSTTRRIVWDPSRLTPISTDTAADADAACAAPASKRARVERGSAASAATSSQHATGRAAVGQDDELEDELEDEDDRNYIDDGAEGARAAGEDGEGSEELAAEQEDGAPGAGGSGNSDEEGAAVPQGAGQGGAEADAGEAAGSGAEDRAPTATGHGDEEEDYHEAVGAERDTAPRAQLTARHDAMGPPSRASPVAGPSTRLIGAALASSVAAAAGGSGAVRLQSSVHTGGPGGTGGAGGSGRAGSEPYSFGDAGAARPGTVPREREPNGGRPAAGAGTQRGRVSGAGPLGSPAGKLFGAAMRQLQRRSQT</sequence>
<feature type="compositionally biased region" description="Basic and acidic residues" evidence="1">
    <location>
        <begin position="379"/>
        <end position="389"/>
    </location>
</feature>
<dbReference type="AlphaFoldDB" id="A0A150GPN2"/>
<dbReference type="Proteomes" id="UP000075714">
    <property type="component" value="Unassembled WGS sequence"/>
</dbReference>
<gene>
    <name evidence="2" type="ORF">GPECTOR_11g142</name>
</gene>
<feature type="compositionally biased region" description="Acidic residues" evidence="1">
    <location>
        <begin position="308"/>
        <end position="322"/>
    </location>
</feature>
<organism evidence="2 3">
    <name type="scientific">Gonium pectorale</name>
    <name type="common">Green alga</name>
    <dbReference type="NCBI Taxonomy" id="33097"/>
    <lineage>
        <taxon>Eukaryota</taxon>
        <taxon>Viridiplantae</taxon>
        <taxon>Chlorophyta</taxon>
        <taxon>core chlorophytes</taxon>
        <taxon>Chlorophyceae</taxon>
        <taxon>CS clade</taxon>
        <taxon>Chlamydomonadales</taxon>
        <taxon>Volvocaceae</taxon>
        <taxon>Gonium</taxon>
    </lineage>
</organism>
<protein>
    <submittedName>
        <fullName evidence="2">Uncharacterized protein</fullName>
    </submittedName>
</protein>
<comment type="caution">
    <text evidence="2">The sequence shown here is derived from an EMBL/GenBank/DDBJ whole genome shotgun (WGS) entry which is preliminary data.</text>
</comment>
<feature type="compositionally biased region" description="Acidic residues" evidence="1">
    <location>
        <begin position="279"/>
        <end position="292"/>
    </location>
</feature>
<name>A0A150GPN2_GONPE</name>
<feature type="compositionally biased region" description="Polar residues" evidence="1">
    <location>
        <begin position="1"/>
        <end position="11"/>
    </location>
</feature>
<feature type="compositionally biased region" description="Low complexity" evidence="1">
    <location>
        <begin position="12"/>
        <end position="28"/>
    </location>
</feature>
<evidence type="ECO:0000313" key="3">
    <source>
        <dbReference type="Proteomes" id="UP000075714"/>
    </source>
</evidence>